<evidence type="ECO:0000313" key="2">
    <source>
        <dbReference type="Proteomes" id="UP000225433"/>
    </source>
</evidence>
<proteinExistence type="predicted"/>
<comment type="caution">
    <text evidence="1">The sequence shown here is derived from an EMBL/GenBank/DDBJ whole genome shotgun (WGS) entry which is preliminary data.</text>
</comment>
<dbReference type="Proteomes" id="UP000225433">
    <property type="component" value="Unassembled WGS sequence"/>
</dbReference>
<dbReference type="AlphaFoldDB" id="A0A2G0QAM8"/>
<organism evidence="1 2">
    <name type="scientific">Xenorhabdus hominickii</name>
    <dbReference type="NCBI Taxonomy" id="351679"/>
    <lineage>
        <taxon>Bacteria</taxon>
        <taxon>Pseudomonadati</taxon>
        <taxon>Pseudomonadota</taxon>
        <taxon>Gammaproteobacteria</taxon>
        <taxon>Enterobacterales</taxon>
        <taxon>Morganellaceae</taxon>
        <taxon>Xenorhabdus</taxon>
    </lineage>
</organism>
<reference evidence="1 2" key="1">
    <citation type="journal article" date="2017" name="Nat. Microbiol.">
        <title>Natural product diversity associated with the nematode symbionts Photorhabdus and Xenorhabdus.</title>
        <authorList>
            <person name="Tobias N.J."/>
            <person name="Wolff H."/>
            <person name="Djahanschiri B."/>
            <person name="Grundmann F."/>
            <person name="Kronenwerth M."/>
            <person name="Shi Y.M."/>
            <person name="Simonyi S."/>
            <person name="Grun P."/>
            <person name="Shapiro-Ilan D."/>
            <person name="Pidot S.J."/>
            <person name="Stinear T.P."/>
            <person name="Ebersberger I."/>
            <person name="Bode H.B."/>
        </authorList>
    </citation>
    <scope>NUCLEOTIDE SEQUENCE [LARGE SCALE GENOMIC DNA]</scope>
    <source>
        <strain evidence="1 2">DSM 17903</strain>
    </source>
</reference>
<accession>A0A2G0QAM8</accession>
<evidence type="ECO:0000313" key="1">
    <source>
        <dbReference type="EMBL" id="PHM56297.1"/>
    </source>
</evidence>
<dbReference type="EMBL" id="NJAI01000002">
    <property type="protein sequence ID" value="PHM56297.1"/>
    <property type="molecule type" value="Genomic_DNA"/>
</dbReference>
<sequence length="85" mass="9876">MNNIRINAVTLRLLNESIASYTKFFPEQETCSGEQIVKGYIRSIYSKKIESLLRYNFCSIASISSLIHPDQIFHSCQWLFLKQTV</sequence>
<name>A0A2G0QAM8_XENHO</name>
<gene>
    <name evidence="1" type="ORF">Xhom_01783</name>
</gene>
<protein>
    <submittedName>
        <fullName evidence="1">Uncharacterized protein</fullName>
    </submittedName>
</protein>